<gene>
    <name evidence="1" type="ORF">KDY119_03007</name>
</gene>
<reference evidence="1 2" key="1">
    <citation type="submission" date="2019-10" db="EMBL/GenBank/DDBJ databases">
        <title>Genome sequence of Luteimicrobium xylanilyticum HY-24.</title>
        <authorList>
            <person name="Kim D.Y."/>
            <person name="Park H.-Y."/>
        </authorList>
    </citation>
    <scope>NUCLEOTIDE SEQUENCE [LARGE SCALE GENOMIC DNA]</scope>
    <source>
        <strain evidence="1 2">HY-24</strain>
    </source>
</reference>
<dbReference type="AlphaFoldDB" id="A0A5P9QDZ7"/>
<accession>A0A5P9QDZ7</accession>
<keyword evidence="1" id="KW-0418">Kinase</keyword>
<evidence type="ECO:0000313" key="2">
    <source>
        <dbReference type="Proteomes" id="UP000326702"/>
    </source>
</evidence>
<dbReference type="Gene3D" id="3.40.50.300">
    <property type="entry name" value="P-loop containing nucleotide triphosphate hydrolases"/>
    <property type="match status" value="1"/>
</dbReference>
<dbReference type="OrthoDB" id="3691767at2"/>
<dbReference type="Proteomes" id="UP000326702">
    <property type="component" value="Chromosome"/>
</dbReference>
<dbReference type="InterPro" id="IPR027417">
    <property type="entry name" value="P-loop_NTPase"/>
</dbReference>
<dbReference type="EC" id="2.7.1.48" evidence="1"/>
<organism evidence="1 2">
    <name type="scientific">Luteimicrobium xylanilyticum</name>
    <dbReference type="NCBI Taxonomy" id="1133546"/>
    <lineage>
        <taxon>Bacteria</taxon>
        <taxon>Bacillati</taxon>
        <taxon>Actinomycetota</taxon>
        <taxon>Actinomycetes</taxon>
        <taxon>Micrococcales</taxon>
        <taxon>Luteimicrobium</taxon>
    </lineage>
</organism>
<keyword evidence="2" id="KW-1185">Reference proteome</keyword>
<dbReference type="KEGG" id="lxl:KDY119_03007"/>
<evidence type="ECO:0000313" key="1">
    <source>
        <dbReference type="EMBL" id="QFU99476.1"/>
    </source>
</evidence>
<dbReference type="EMBL" id="CP045529">
    <property type="protein sequence ID" value="QFU99476.1"/>
    <property type="molecule type" value="Genomic_DNA"/>
</dbReference>
<name>A0A5P9QDZ7_9MICO</name>
<protein>
    <submittedName>
        <fullName evidence="1">Uridine kinase</fullName>
        <ecNumber evidence="1">2.7.1.48</ecNumber>
    </submittedName>
</protein>
<dbReference type="SUPFAM" id="SSF52540">
    <property type="entry name" value="P-loop containing nucleoside triphosphate hydrolases"/>
    <property type="match status" value="1"/>
</dbReference>
<keyword evidence="1" id="KW-0808">Transferase</keyword>
<sequence length="217" mass="23718">MTEEAAPAEREPALFPLPDGARVPARRVVLLTGASGSGKTSLTRRLGLPVVALDDFYLDLDHPDLPHRFGIVDWDDPASWDGAAALAALERLCREGHTEVPVYDISTSRRTGTTTLDASGAPLIVAEGIFAAELVDACRAEGILADAICLRRPRVVTAWYRLLRDLGEMRKPPVTLLRRGWALLRAEPALVRKWVALGCRPMNPAEAERTVRALAQR</sequence>
<dbReference type="RefSeq" id="WP_051136281.1">
    <property type="nucleotide sequence ID" value="NZ_BAABIH010000008.1"/>
</dbReference>
<proteinExistence type="predicted"/>
<dbReference type="GO" id="GO:0004849">
    <property type="term" value="F:uridine kinase activity"/>
    <property type="evidence" value="ECO:0007669"/>
    <property type="project" value="UniProtKB-EC"/>
</dbReference>